<gene>
    <name evidence="1" type="ORF">GOARA_034_00005</name>
</gene>
<organism evidence="1 2">
    <name type="scientific">Gordonia araii NBRC 100433</name>
    <dbReference type="NCBI Taxonomy" id="1073574"/>
    <lineage>
        <taxon>Bacteria</taxon>
        <taxon>Bacillati</taxon>
        <taxon>Actinomycetota</taxon>
        <taxon>Actinomycetes</taxon>
        <taxon>Mycobacteriales</taxon>
        <taxon>Gordoniaceae</taxon>
        <taxon>Gordonia</taxon>
    </lineage>
</organism>
<dbReference type="PANTHER" id="PTHR43019:SF23">
    <property type="entry name" value="PROTEASE DO-LIKE 5, CHLOROPLASTIC"/>
    <property type="match status" value="1"/>
</dbReference>
<reference evidence="1 2" key="1">
    <citation type="submission" date="2011-11" db="EMBL/GenBank/DDBJ databases">
        <title>Whole genome shotgun sequence of Gordonia araii NBRC 100433.</title>
        <authorList>
            <person name="Yoshida Y."/>
            <person name="Hosoyama A."/>
            <person name="Tsuchikane K."/>
            <person name="Katsumata H."/>
            <person name="Yamazaki S."/>
            <person name="Fujita N."/>
        </authorList>
    </citation>
    <scope>NUCLEOTIDE SEQUENCE [LARGE SCALE GENOMIC DNA]</scope>
    <source>
        <strain evidence="1 2">NBRC 100433</strain>
    </source>
</reference>
<sequence>MMTNAHVVAGTARLTVQAGAQSLPARVVLFDPRADVAVLDVPGLTAPSLRFTDKPLTTDADAIALGYPADGPFRATPMRVRGRVNLTSPNIYGTASSRREAYTLRGDIRQGNSGGPLITPEGEVAGMIFGASDKVADETGFALTAGELREQVARGGEAEAPVATGACVIS</sequence>
<dbReference type="EMBL" id="BAEE01000034">
    <property type="protein sequence ID" value="GAB09226.1"/>
    <property type="molecule type" value="Genomic_DNA"/>
</dbReference>
<dbReference type="Proteomes" id="UP000035088">
    <property type="component" value="Unassembled WGS sequence"/>
</dbReference>
<protein>
    <submittedName>
        <fullName evidence="1">Putative serine protease</fullName>
    </submittedName>
</protein>
<dbReference type="AlphaFoldDB" id="G7H051"/>
<evidence type="ECO:0000313" key="2">
    <source>
        <dbReference type="Proteomes" id="UP000035088"/>
    </source>
</evidence>
<dbReference type="InterPro" id="IPR009003">
    <property type="entry name" value="Peptidase_S1_PA"/>
</dbReference>
<dbReference type="GO" id="GO:0008233">
    <property type="term" value="F:peptidase activity"/>
    <property type="evidence" value="ECO:0007669"/>
    <property type="project" value="UniProtKB-KW"/>
</dbReference>
<comment type="caution">
    <text evidence="1">The sequence shown here is derived from an EMBL/GenBank/DDBJ whole genome shotgun (WGS) entry which is preliminary data.</text>
</comment>
<keyword evidence="1" id="KW-0378">Hydrolase</keyword>
<dbReference type="STRING" id="1073574.GOARA_034_00005"/>
<dbReference type="GO" id="GO:0006508">
    <property type="term" value="P:proteolysis"/>
    <property type="evidence" value="ECO:0007669"/>
    <property type="project" value="UniProtKB-KW"/>
</dbReference>
<dbReference type="Pfam" id="PF13365">
    <property type="entry name" value="Trypsin_2"/>
    <property type="match status" value="1"/>
</dbReference>
<dbReference type="Gene3D" id="2.40.10.10">
    <property type="entry name" value="Trypsin-like serine proteases"/>
    <property type="match status" value="2"/>
</dbReference>
<dbReference type="PANTHER" id="PTHR43019">
    <property type="entry name" value="SERINE ENDOPROTEASE DEGS"/>
    <property type="match status" value="1"/>
</dbReference>
<dbReference type="InterPro" id="IPR043504">
    <property type="entry name" value="Peptidase_S1_PA_chymotrypsin"/>
</dbReference>
<keyword evidence="1" id="KW-0645">Protease</keyword>
<proteinExistence type="predicted"/>
<accession>G7H051</accession>
<name>G7H051_9ACTN</name>
<evidence type="ECO:0000313" key="1">
    <source>
        <dbReference type="EMBL" id="GAB09226.1"/>
    </source>
</evidence>
<dbReference type="SUPFAM" id="SSF50494">
    <property type="entry name" value="Trypsin-like serine proteases"/>
    <property type="match status" value="1"/>
</dbReference>
<keyword evidence="2" id="KW-1185">Reference proteome</keyword>